<dbReference type="InterPro" id="IPR001752">
    <property type="entry name" value="Kinesin_motor_dom"/>
</dbReference>
<gene>
    <name evidence="7" type="primary">KIF13B</name>
    <name evidence="7" type="ORF">SPIL2461_LOCUS5188</name>
</gene>
<sequence>MVMHGTTGFNCCLVAYGQTGTGKTHTVHGDWQSQEQRGLLPRISEGLFERLEQFRAEGASWRVRISYIEVYNDRLRDLLEHAAPSQPRTESDSPSPRRHSKPGTAAGSRLEIRNHPAVGVYVENLQELPVEHLRDVARLVSKGEKAKKVERTTMNDRSSRSHTIFIFKVEVRDATNGDHMSTMQVVDLAGRENEQTSECKGDRFRELRHINRSLFDLASCIHALCDGNRDHVPFRNSKLTMLLSDSLASNSRTTLLATLTPSPAGFDENILTCRFLESTGRITTQPVINHFGAAEVQKTLQDEIANLQSTLVEEAVIASRQTLLKQFSQVWSDHHLQAAAWAIASNPS</sequence>
<keyword evidence="1" id="KW-0493">Microtubule</keyword>
<dbReference type="Pfam" id="PF00225">
    <property type="entry name" value="Kinesin"/>
    <property type="match status" value="1"/>
</dbReference>
<dbReference type="PROSITE" id="PS50067">
    <property type="entry name" value="KINESIN_MOTOR_2"/>
    <property type="match status" value="1"/>
</dbReference>
<dbReference type="GO" id="GO:0003777">
    <property type="term" value="F:microtubule motor activity"/>
    <property type="evidence" value="ECO:0007669"/>
    <property type="project" value="InterPro"/>
</dbReference>
<organism evidence="7 8">
    <name type="scientific">Symbiodinium pilosum</name>
    <name type="common">Dinoflagellate</name>
    <dbReference type="NCBI Taxonomy" id="2952"/>
    <lineage>
        <taxon>Eukaryota</taxon>
        <taxon>Sar</taxon>
        <taxon>Alveolata</taxon>
        <taxon>Dinophyceae</taxon>
        <taxon>Suessiales</taxon>
        <taxon>Symbiodiniaceae</taxon>
        <taxon>Symbiodinium</taxon>
    </lineage>
</organism>
<evidence type="ECO:0000256" key="5">
    <source>
        <dbReference type="SAM" id="MobiDB-lite"/>
    </source>
</evidence>
<feature type="region of interest" description="Disordered" evidence="5">
    <location>
        <begin position="83"/>
        <end position="109"/>
    </location>
</feature>
<dbReference type="GO" id="GO:0007018">
    <property type="term" value="P:microtubule-based movement"/>
    <property type="evidence" value="ECO:0007669"/>
    <property type="project" value="InterPro"/>
</dbReference>
<comment type="similarity">
    <text evidence="4">Belongs to the TRAFAC class myosin-kinesin ATPase superfamily. Kinesin family.</text>
</comment>
<keyword evidence="8" id="KW-1185">Reference proteome</keyword>
<keyword evidence="2" id="KW-0175">Coiled coil</keyword>
<feature type="binding site" evidence="4">
    <location>
        <begin position="17"/>
        <end position="24"/>
    </location>
    <ligand>
        <name>ATP</name>
        <dbReference type="ChEBI" id="CHEBI:30616"/>
    </ligand>
</feature>
<proteinExistence type="inferred from homology"/>
<dbReference type="GO" id="GO:0008017">
    <property type="term" value="F:microtubule binding"/>
    <property type="evidence" value="ECO:0007669"/>
    <property type="project" value="InterPro"/>
</dbReference>
<dbReference type="PANTHER" id="PTHR47968:SF36">
    <property type="entry name" value="KINESIN HEAVY CHAIN ISOFORM X1"/>
    <property type="match status" value="1"/>
</dbReference>
<name>A0A812M353_SYMPI</name>
<evidence type="ECO:0000259" key="6">
    <source>
        <dbReference type="PROSITE" id="PS50067"/>
    </source>
</evidence>
<evidence type="ECO:0000256" key="2">
    <source>
        <dbReference type="ARBA" id="ARBA00023054"/>
    </source>
</evidence>
<evidence type="ECO:0000256" key="4">
    <source>
        <dbReference type="PROSITE-ProRule" id="PRU00283"/>
    </source>
</evidence>
<dbReference type="OrthoDB" id="439548at2759"/>
<evidence type="ECO:0000256" key="3">
    <source>
        <dbReference type="ARBA" id="ARBA00023175"/>
    </source>
</evidence>
<keyword evidence="3 4" id="KW-0505">Motor protein</keyword>
<evidence type="ECO:0000313" key="7">
    <source>
        <dbReference type="EMBL" id="CAE7256206.1"/>
    </source>
</evidence>
<dbReference type="PANTHER" id="PTHR47968">
    <property type="entry name" value="CENTROMERE PROTEIN E"/>
    <property type="match status" value="1"/>
</dbReference>
<dbReference type="PRINTS" id="PR00380">
    <property type="entry name" value="KINESINHEAVY"/>
</dbReference>
<reference evidence="7" key="1">
    <citation type="submission" date="2021-02" db="EMBL/GenBank/DDBJ databases">
        <authorList>
            <person name="Dougan E. K."/>
            <person name="Rhodes N."/>
            <person name="Thang M."/>
            <person name="Chan C."/>
        </authorList>
    </citation>
    <scope>NUCLEOTIDE SEQUENCE</scope>
</reference>
<dbReference type="SMART" id="SM00129">
    <property type="entry name" value="KISc"/>
    <property type="match status" value="1"/>
</dbReference>
<evidence type="ECO:0000313" key="8">
    <source>
        <dbReference type="Proteomes" id="UP000649617"/>
    </source>
</evidence>
<dbReference type="EMBL" id="CAJNIZ010007224">
    <property type="protein sequence ID" value="CAE7256206.1"/>
    <property type="molecule type" value="Genomic_DNA"/>
</dbReference>
<keyword evidence="4" id="KW-0067">ATP-binding</keyword>
<dbReference type="InterPro" id="IPR027417">
    <property type="entry name" value="P-loop_NTPase"/>
</dbReference>
<dbReference type="InterPro" id="IPR036961">
    <property type="entry name" value="Kinesin_motor_dom_sf"/>
</dbReference>
<dbReference type="Gene3D" id="3.40.850.10">
    <property type="entry name" value="Kinesin motor domain"/>
    <property type="match status" value="1"/>
</dbReference>
<dbReference type="GO" id="GO:0005874">
    <property type="term" value="C:microtubule"/>
    <property type="evidence" value="ECO:0007669"/>
    <property type="project" value="UniProtKB-KW"/>
</dbReference>
<evidence type="ECO:0000256" key="1">
    <source>
        <dbReference type="ARBA" id="ARBA00022701"/>
    </source>
</evidence>
<feature type="domain" description="Kinesin motor" evidence="6">
    <location>
        <begin position="1"/>
        <end position="282"/>
    </location>
</feature>
<accession>A0A812M353</accession>
<keyword evidence="4" id="KW-0547">Nucleotide-binding</keyword>
<protein>
    <submittedName>
        <fullName evidence="7">KIF13B protein</fullName>
    </submittedName>
</protein>
<dbReference type="SUPFAM" id="SSF52540">
    <property type="entry name" value="P-loop containing nucleoside triphosphate hydrolases"/>
    <property type="match status" value="1"/>
</dbReference>
<dbReference type="AlphaFoldDB" id="A0A812M353"/>
<comment type="caution">
    <text evidence="7">The sequence shown here is derived from an EMBL/GenBank/DDBJ whole genome shotgun (WGS) entry which is preliminary data.</text>
</comment>
<dbReference type="InterPro" id="IPR027640">
    <property type="entry name" value="Kinesin-like_fam"/>
</dbReference>
<dbReference type="Proteomes" id="UP000649617">
    <property type="component" value="Unassembled WGS sequence"/>
</dbReference>
<dbReference type="GO" id="GO:0005524">
    <property type="term" value="F:ATP binding"/>
    <property type="evidence" value="ECO:0007669"/>
    <property type="project" value="UniProtKB-UniRule"/>
</dbReference>